<keyword evidence="3" id="KW-1185">Reference proteome</keyword>
<name>A0AAD9QMT3_ACRCE</name>
<accession>A0AAD9QMT3</accession>
<reference evidence="2" key="1">
    <citation type="journal article" date="2023" name="G3 (Bethesda)">
        <title>Whole genome assembly and annotation of the endangered Caribbean coral Acropora cervicornis.</title>
        <authorList>
            <person name="Selwyn J.D."/>
            <person name="Vollmer S.V."/>
        </authorList>
    </citation>
    <scope>NUCLEOTIDE SEQUENCE</scope>
    <source>
        <strain evidence="2">K2</strain>
    </source>
</reference>
<feature type="region of interest" description="Disordered" evidence="1">
    <location>
        <begin position="91"/>
        <end position="119"/>
    </location>
</feature>
<dbReference type="PANTHER" id="PTHR34035:SF1">
    <property type="entry name" value="TESTIS-EXPRESSED PROTEIN 47"/>
    <property type="match status" value="1"/>
</dbReference>
<dbReference type="PANTHER" id="PTHR34035">
    <property type="entry name" value="TESTIS-EXPRESSED PROTEIN 47"/>
    <property type="match status" value="1"/>
</dbReference>
<evidence type="ECO:0000313" key="3">
    <source>
        <dbReference type="Proteomes" id="UP001249851"/>
    </source>
</evidence>
<proteinExistence type="predicted"/>
<dbReference type="Pfam" id="PF24787">
    <property type="entry name" value="TEX47"/>
    <property type="match status" value="1"/>
</dbReference>
<organism evidence="2 3">
    <name type="scientific">Acropora cervicornis</name>
    <name type="common">Staghorn coral</name>
    <dbReference type="NCBI Taxonomy" id="6130"/>
    <lineage>
        <taxon>Eukaryota</taxon>
        <taxon>Metazoa</taxon>
        <taxon>Cnidaria</taxon>
        <taxon>Anthozoa</taxon>
        <taxon>Hexacorallia</taxon>
        <taxon>Scleractinia</taxon>
        <taxon>Astrocoeniina</taxon>
        <taxon>Acroporidae</taxon>
        <taxon>Acropora</taxon>
    </lineage>
</organism>
<comment type="caution">
    <text evidence="2">The sequence shown here is derived from an EMBL/GenBank/DDBJ whole genome shotgun (WGS) entry which is preliminary data.</text>
</comment>
<dbReference type="AlphaFoldDB" id="A0AAD9QMT3"/>
<evidence type="ECO:0000256" key="1">
    <source>
        <dbReference type="SAM" id="MobiDB-lite"/>
    </source>
</evidence>
<dbReference type="InterPro" id="IPR055308">
    <property type="entry name" value="TEX47-like"/>
</dbReference>
<protein>
    <submittedName>
        <fullName evidence="2">Testis-expressed protein 47</fullName>
    </submittedName>
</protein>
<sequence length="575" mass="64986">MNVTDNQLTIHSLQHCTCAICTCLFRYHRYHGNTTAENMAVSPGGDDSVFDAGRLSLFDLIVERSRAQNKKQLVHRLVYISKIRQDVSDRREVGDPSYVPSRHDELSGDSNSPESKEDSILVNPQNDVKFLVFKEQMDKLLKRCPQCGAAIRKKHTLTKGTLLLVTPKCINGPACTWNIQPTIQEMAAGNSLMSSAILGNDLWLSGNGRCDSPGHRAKDGIYTMIDQITDKIVDLQVVQVSEVTSSNAMERERFARGKYSGPRDVTRTKRWLRPGSPAHNALTSGLNLAYLLLSSGNSILLAFTTHTLLSVDMAAQFPYMYSIKSIKPLWRKQYVSLKLTKVSMINGEILCGINEMLYWISSSKLLFLFNLAHYERLFKDLQAQIHGEPVTGLLMIYPHHMIHVVETSYNMLVKVMKDLEEDEQSISGMLLNTRILVCTGDVSNRLFGQWSFRNLNLAVSRMEEFNSSEAVELVATEALTLIIKLAEHLSKLPKISLANTMDHLNERVPDLLVRQDLMEYILNSQGLNTPSTYLYRYTTPVEIVLESGKQVFLPLYCYMNAARNFKSVEKSFFCH</sequence>
<reference evidence="2" key="2">
    <citation type="journal article" date="2023" name="Science">
        <title>Genomic signatures of disease resistance in endangered staghorn corals.</title>
        <authorList>
            <person name="Vollmer S.V."/>
            <person name="Selwyn J.D."/>
            <person name="Despard B.A."/>
            <person name="Roesel C.L."/>
        </authorList>
    </citation>
    <scope>NUCLEOTIDE SEQUENCE</scope>
    <source>
        <strain evidence="2">K2</strain>
    </source>
</reference>
<gene>
    <name evidence="2" type="ORF">P5673_012368</name>
</gene>
<dbReference type="EMBL" id="JARQWQ010000023">
    <property type="protein sequence ID" value="KAK2564132.1"/>
    <property type="molecule type" value="Genomic_DNA"/>
</dbReference>
<dbReference type="Proteomes" id="UP001249851">
    <property type="component" value="Unassembled WGS sequence"/>
</dbReference>
<evidence type="ECO:0000313" key="2">
    <source>
        <dbReference type="EMBL" id="KAK2564132.1"/>
    </source>
</evidence>